<keyword evidence="4" id="KW-0720">Serine protease</keyword>
<dbReference type="SUPFAM" id="SSF52743">
    <property type="entry name" value="Subtilisin-like"/>
    <property type="match status" value="1"/>
</dbReference>
<proteinExistence type="inferred from homology"/>
<keyword evidence="3" id="KW-0378">Hydrolase</keyword>
<dbReference type="Gene3D" id="3.40.50.200">
    <property type="entry name" value="Peptidase S8/S53 domain"/>
    <property type="match status" value="1"/>
</dbReference>
<sequence>MSENSKGIVPNATLGIWRVFGCQGLTSNDVIIQAMLDAYKAGVDDISISLGFGSGSANTPTSVVTRRIAAKCIPVIAAAGNEGEQDLMALGGPSGGHGITFVVSMDTESTRVSVFPGVGPPSEIDFKLDIGGFGGNIYSTLPSYLDGTSGTSIATPYVAGAVALYLKQAEKS</sequence>
<evidence type="ECO:0000256" key="2">
    <source>
        <dbReference type="ARBA" id="ARBA00022670"/>
    </source>
</evidence>
<dbReference type="InterPro" id="IPR000209">
    <property type="entry name" value="Peptidase_S8/S53_dom"/>
</dbReference>
<dbReference type="Proteomes" id="UP000027586">
    <property type="component" value="Unassembled WGS sequence"/>
</dbReference>
<comment type="caution">
    <text evidence="7">The sequence shown here is derived from an EMBL/GenBank/DDBJ whole genome shotgun (WGS) entry which is preliminary data.</text>
</comment>
<evidence type="ECO:0000256" key="4">
    <source>
        <dbReference type="ARBA" id="ARBA00022825"/>
    </source>
</evidence>
<accession>A0A068RRU6</accession>
<gene>
    <name evidence="7" type="ORF">LCOR_04173.1</name>
</gene>
<evidence type="ECO:0000259" key="6">
    <source>
        <dbReference type="Pfam" id="PF00082"/>
    </source>
</evidence>
<evidence type="ECO:0000256" key="1">
    <source>
        <dbReference type="ARBA" id="ARBA00011073"/>
    </source>
</evidence>
<dbReference type="InterPro" id="IPR036852">
    <property type="entry name" value="Peptidase_S8/S53_dom_sf"/>
</dbReference>
<dbReference type="GO" id="GO:0006508">
    <property type="term" value="P:proteolysis"/>
    <property type="evidence" value="ECO:0007669"/>
    <property type="project" value="UniProtKB-KW"/>
</dbReference>
<dbReference type="PANTHER" id="PTHR43399:SF4">
    <property type="entry name" value="CELL WALL-ASSOCIATED PROTEASE"/>
    <property type="match status" value="1"/>
</dbReference>
<keyword evidence="2" id="KW-0645">Protease</keyword>
<reference evidence="7" key="1">
    <citation type="submission" date="2013-08" db="EMBL/GenBank/DDBJ databases">
        <title>Gene expansion shapes genome architecture in the human pathogen Lichtheimia corymbifera: an evolutionary genomics analysis in the ancient terrestrial Mucorales (Mucoromycotina).</title>
        <authorList>
            <person name="Schwartze V.U."/>
            <person name="Winter S."/>
            <person name="Shelest E."/>
            <person name="Marcet-Houben M."/>
            <person name="Horn F."/>
            <person name="Wehner S."/>
            <person name="Hoffmann K."/>
            <person name="Riege K."/>
            <person name="Sammeth M."/>
            <person name="Nowrousian M."/>
            <person name="Valiante V."/>
            <person name="Linde J."/>
            <person name="Jacobsen I.D."/>
            <person name="Marz M."/>
            <person name="Brakhage A.A."/>
            <person name="Gabaldon T."/>
            <person name="Bocker S."/>
            <person name="Voigt K."/>
        </authorList>
    </citation>
    <scope>NUCLEOTIDE SEQUENCE [LARGE SCALE GENOMIC DNA]</scope>
    <source>
        <strain evidence="7">FSU 9682</strain>
    </source>
</reference>
<organism evidence="7 8">
    <name type="scientific">Lichtheimia corymbifera JMRC:FSU:9682</name>
    <dbReference type="NCBI Taxonomy" id="1263082"/>
    <lineage>
        <taxon>Eukaryota</taxon>
        <taxon>Fungi</taxon>
        <taxon>Fungi incertae sedis</taxon>
        <taxon>Mucoromycota</taxon>
        <taxon>Mucoromycotina</taxon>
        <taxon>Mucoromycetes</taxon>
        <taxon>Mucorales</taxon>
        <taxon>Lichtheimiaceae</taxon>
        <taxon>Lichtheimia</taxon>
    </lineage>
</organism>
<keyword evidence="8" id="KW-1185">Reference proteome</keyword>
<dbReference type="PANTHER" id="PTHR43399">
    <property type="entry name" value="SUBTILISIN-RELATED"/>
    <property type="match status" value="1"/>
</dbReference>
<dbReference type="GO" id="GO:0004252">
    <property type="term" value="F:serine-type endopeptidase activity"/>
    <property type="evidence" value="ECO:0007669"/>
    <property type="project" value="InterPro"/>
</dbReference>
<name>A0A068RRU6_9FUNG</name>
<dbReference type="PROSITE" id="PS51892">
    <property type="entry name" value="SUBTILASE"/>
    <property type="match status" value="1"/>
</dbReference>
<evidence type="ECO:0000256" key="5">
    <source>
        <dbReference type="PROSITE-ProRule" id="PRU01240"/>
    </source>
</evidence>
<feature type="domain" description="Peptidase S8/S53" evidence="6">
    <location>
        <begin position="3"/>
        <end position="168"/>
    </location>
</feature>
<dbReference type="Pfam" id="PF00082">
    <property type="entry name" value="Peptidase_S8"/>
    <property type="match status" value="1"/>
</dbReference>
<dbReference type="OrthoDB" id="206201at2759"/>
<dbReference type="PROSITE" id="PS00138">
    <property type="entry name" value="SUBTILASE_SER"/>
    <property type="match status" value="1"/>
</dbReference>
<dbReference type="InterPro" id="IPR051048">
    <property type="entry name" value="Peptidase_S8/S53_subtilisin"/>
</dbReference>
<dbReference type="EMBL" id="CBTN010000014">
    <property type="protein sequence ID" value="CDH52729.1"/>
    <property type="molecule type" value="Genomic_DNA"/>
</dbReference>
<evidence type="ECO:0000256" key="3">
    <source>
        <dbReference type="ARBA" id="ARBA00022801"/>
    </source>
</evidence>
<dbReference type="AlphaFoldDB" id="A0A068RRU6"/>
<dbReference type="VEuPathDB" id="FungiDB:LCOR_04173.1"/>
<comment type="caution">
    <text evidence="5">Lacks conserved residue(s) required for the propagation of feature annotation.</text>
</comment>
<dbReference type="STRING" id="1263082.A0A068RRU6"/>
<comment type="similarity">
    <text evidence="1 5">Belongs to the peptidase S8 family.</text>
</comment>
<evidence type="ECO:0000313" key="7">
    <source>
        <dbReference type="EMBL" id="CDH52729.1"/>
    </source>
</evidence>
<dbReference type="InterPro" id="IPR023828">
    <property type="entry name" value="Peptidase_S8_Ser-AS"/>
</dbReference>
<evidence type="ECO:0000313" key="8">
    <source>
        <dbReference type="Proteomes" id="UP000027586"/>
    </source>
</evidence>
<protein>
    <recommendedName>
        <fullName evidence="6">Peptidase S8/S53 domain-containing protein</fullName>
    </recommendedName>
</protein>